<dbReference type="Gene3D" id="6.10.250.690">
    <property type="match status" value="1"/>
</dbReference>
<reference evidence="4 5" key="1">
    <citation type="submission" date="2023-12" db="EMBL/GenBank/DDBJ databases">
        <title>Sinomonas terricola sp. nov, isolated from litchi orchard soil in Guangdong, PR China.</title>
        <authorList>
            <person name="Jiaxin W."/>
            <person name="Yang Z."/>
            <person name="Honghui Z."/>
        </authorList>
    </citation>
    <scope>NUCLEOTIDE SEQUENCE [LARGE SCALE GENOMIC DNA]</scope>
    <source>
        <strain evidence="4 5">JGH33</strain>
    </source>
</reference>
<dbReference type="Pfam" id="PF07228">
    <property type="entry name" value="SpoIIE"/>
    <property type="match status" value="1"/>
</dbReference>
<dbReference type="InterPro" id="IPR036457">
    <property type="entry name" value="PPM-type-like_dom_sf"/>
</dbReference>
<dbReference type="PROSITE" id="PS50110">
    <property type="entry name" value="RESPONSE_REGULATORY"/>
    <property type="match status" value="1"/>
</dbReference>
<evidence type="ECO:0000256" key="2">
    <source>
        <dbReference type="PROSITE-ProRule" id="PRU00169"/>
    </source>
</evidence>
<dbReference type="InterPro" id="IPR001789">
    <property type="entry name" value="Sig_transdc_resp-reg_receiver"/>
</dbReference>
<evidence type="ECO:0000313" key="5">
    <source>
        <dbReference type="Proteomes" id="UP001304769"/>
    </source>
</evidence>
<keyword evidence="2" id="KW-0597">Phosphoprotein</keyword>
<dbReference type="Pfam" id="PF00072">
    <property type="entry name" value="Response_reg"/>
    <property type="match status" value="1"/>
</dbReference>
<keyword evidence="1" id="KW-0378">Hydrolase</keyword>
<evidence type="ECO:0000313" key="4">
    <source>
        <dbReference type="EMBL" id="MEA5455841.1"/>
    </source>
</evidence>
<dbReference type="SMART" id="SM00448">
    <property type="entry name" value="REC"/>
    <property type="match status" value="1"/>
</dbReference>
<feature type="domain" description="Response regulatory" evidence="3">
    <location>
        <begin position="4"/>
        <end position="117"/>
    </location>
</feature>
<sequence>MTRRALVIEDNPDIRRLLEATLSRQGFDATSAGAGYPALEAARRIEPDLITLDLGLPDLDGLEVCRTLRMFSNAYILVVTARAAEADRLEALDRGADDVLPKPFSPRELQARVEALFRRPRAAAAPETELQTAARVQRGLLPDRAPDVPGYDIAGACHPSRTVGGDFFDWESDGASLAFTLADAMGKGMGAALVAATARAVLRPGRLEHGPGALVGTAARALEPDLLRLGSFVTLLHTRLDAATGDFTYVDAGHGLGVLIHPDGVWERLETSGPPIGLLQGAEWTARDGRLEPGGTLVALSDGLLEGFAHVDDALDAATAAIVGAPDAAAAVRSVISLDSTNQDDTTVIVVRRAPAEDHSGAAA</sequence>
<dbReference type="InterPro" id="IPR001932">
    <property type="entry name" value="PPM-type_phosphatase-like_dom"/>
</dbReference>
<feature type="modified residue" description="4-aspartylphosphate" evidence="2">
    <location>
        <position position="53"/>
    </location>
</feature>
<organism evidence="4 5">
    <name type="scientific">Sinomonas terricola</name>
    <dbReference type="NCBI Taxonomy" id="3110330"/>
    <lineage>
        <taxon>Bacteria</taxon>
        <taxon>Bacillati</taxon>
        <taxon>Actinomycetota</taxon>
        <taxon>Actinomycetes</taxon>
        <taxon>Micrococcales</taxon>
        <taxon>Micrococcaceae</taxon>
        <taxon>Sinomonas</taxon>
    </lineage>
</organism>
<accession>A0ABU5T9Q7</accession>
<gene>
    <name evidence="4" type="ORF">SPF06_13990</name>
</gene>
<dbReference type="RefSeq" id="WP_323279732.1">
    <property type="nucleotide sequence ID" value="NZ_JAYGGQ010000011.1"/>
</dbReference>
<dbReference type="Gene3D" id="3.40.50.2300">
    <property type="match status" value="1"/>
</dbReference>
<protein>
    <submittedName>
        <fullName evidence="4">SpoIIE family protein phosphatase</fullName>
    </submittedName>
</protein>
<dbReference type="PANTHER" id="PTHR43156:SF2">
    <property type="entry name" value="STAGE II SPORULATION PROTEIN E"/>
    <property type="match status" value="1"/>
</dbReference>
<dbReference type="PANTHER" id="PTHR43156">
    <property type="entry name" value="STAGE II SPORULATION PROTEIN E-RELATED"/>
    <property type="match status" value="1"/>
</dbReference>
<dbReference type="SUPFAM" id="SSF81606">
    <property type="entry name" value="PP2C-like"/>
    <property type="match status" value="1"/>
</dbReference>
<dbReference type="Gene3D" id="3.60.40.10">
    <property type="entry name" value="PPM-type phosphatase domain"/>
    <property type="match status" value="1"/>
</dbReference>
<evidence type="ECO:0000256" key="1">
    <source>
        <dbReference type="ARBA" id="ARBA00022801"/>
    </source>
</evidence>
<name>A0ABU5T9Q7_9MICC</name>
<comment type="caution">
    <text evidence="4">The sequence shown here is derived from an EMBL/GenBank/DDBJ whole genome shotgun (WGS) entry which is preliminary data.</text>
</comment>
<evidence type="ECO:0000259" key="3">
    <source>
        <dbReference type="PROSITE" id="PS50110"/>
    </source>
</evidence>
<proteinExistence type="predicted"/>
<dbReference type="SMART" id="SM00331">
    <property type="entry name" value="PP2C_SIG"/>
    <property type="match status" value="1"/>
</dbReference>
<dbReference type="Proteomes" id="UP001304769">
    <property type="component" value="Unassembled WGS sequence"/>
</dbReference>
<dbReference type="EMBL" id="JAYGGQ010000011">
    <property type="protein sequence ID" value="MEA5455841.1"/>
    <property type="molecule type" value="Genomic_DNA"/>
</dbReference>
<keyword evidence="5" id="KW-1185">Reference proteome</keyword>
<dbReference type="InterPro" id="IPR052016">
    <property type="entry name" value="Bact_Sigma-Reg"/>
</dbReference>
<dbReference type="SUPFAM" id="SSF52172">
    <property type="entry name" value="CheY-like"/>
    <property type="match status" value="1"/>
</dbReference>
<dbReference type="InterPro" id="IPR011006">
    <property type="entry name" value="CheY-like_superfamily"/>
</dbReference>